<dbReference type="RefSeq" id="XP_001609705.1">
    <property type="nucleotide sequence ID" value="XM_001609655.1"/>
</dbReference>
<dbReference type="STRING" id="5865.A7AT76"/>
<dbReference type="InterPro" id="IPR042266">
    <property type="entry name" value="PPPDE_sf"/>
</dbReference>
<dbReference type="Proteomes" id="UP000002173">
    <property type="component" value="Unassembled WGS sequence"/>
</dbReference>
<evidence type="ECO:0000259" key="4">
    <source>
        <dbReference type="PROSITE" id="PS51858"/>
    </source>
</evidence>
<dbReference type="GO" id="GO:0006508">
    <property type="term" value="P:proteolysis"/>
    <property type="evidence" value="ECO:0007669"/>
    <property type="project" value="UniProtKB-KW"/>
</dbReference>
<dbReference type="EMBL" id="AAXT01000003">
    <property type="protein sequence ID" value="EDO06137.1"/>
    <property type="molecule type" value="Genomic_DNA"/>
</dbReference>
<accession>A7AT76</accession>
<name>A7AT76_BABBO</name>
<comment type="caution">
    <text evidence="5">The sequence shown here is derived from an EMBL/GenBank/DDBJ whole genome shotgun (WGS) entry which is preliminary data.</text>
</comment>
<dbReference type="AlphaFoldDB" id="A7AT76"/>
<evidence type="ECO:0000313" key="6">
    <source>
        <dbReference type="Proteomes" id="UP000002173"/>
    </source>
</evidence>
<dbReference type="GO" id="GO:0070646">
    <property type="term" value="P:protein modification by small protein removal"/>
    <property type="evidence" value="ECO:0007669"/>
    <property type="project" value="TreeGrafter"/>
</dbReference>
<keyword evidence="3" id="KW-0378">Hydrolase</keyword>
<dbReference type="PANTHER" id="PTHR12378">
    <property type="entry name" value="DESUMOYLATING ISOPEPTIDASE"/>
    <property type="match status" value="1"/>
</dbReference>
<dbReference type="Pfam" id="PF05903">
    <property type="entry name" value="Peptidase_C97"/>
    <property type="match status" value="1"/>
</dbReference>
<keyword evidence="2" id="KW-0645">Protease</keyword>
<dbReference type="eggNOG" id="KOG0324">
    <property type="taxonomic scope" value="Eukaryota"/>
</dbReference>
<reference evidence="6" key="3">
    <citation type="journal article" date="2021" name="Int. J. Parasitol.">
        <title>Comparative analysis of gene expression between Babesia bovis blood stages and kinetes allowed by improved genome annotation.</title>
        <authorList>
            <person name="Ueti M.W."/>
            <person name="Johnson W.C."/>
            <person name="Kappmeyer L.S."/>
            <person name="Herndon D.R."/>
            <person name="Mousel M.R."/>
            <person name="Reif K.E."/>
            <person name="Taus N.S."/>
            <person name="Ifeonu O.O."/>
            <person name="Silva J.C."/>
            <person name="Suarez C.E."/>
            <person name="Brayton K.A."/>
        </authorList>
    </citation>
    <scope>NUCLEOTIDE SEQUENCE [LARGE SCALE GENOMIC DNA]</scope>
</reference>
<dbReference type="Gene3D" id="3.90.1720.30">
    <property type="entry name" value="PPPDE domains"/>
    <property type="match status" value="1"/>
</dbReference>
<evidence type="ECO:0000256" key="3">
    <source>
        <dbReference type="ARBA" id="ARBA00022801"/>
    </source>
</evidence>
<reference evidence="6" key="2">
    <citation type="journal article" date="2020" name="Data Brief">
        <title>Transcriptome dataset of Babesia bovis life stages within vertebrate and invertebrate hosts.</title>
        <authorList>
            <person name="Ueti M.W."/>
            <person name="Johnson W.C."/>
            <person name="Kappmeyer L.S."/>
            <person name="Herndon D.R."/>
            <person name="Mousel M.R."/>
            <person name="Reif K.E."/>
            <person name="Taus N.S."/>
            <person name="Ifeonu O.O."/>
            <person name="Silva J.C."/>
            <person name="Suarez C.E."/>
            <person name="Brayton K.A."/>
        </authorList>
    </citation>
    <scope>NUCLEOTIDE SEQUENCE [LARGE SCALE GENOMIC DNA]</scope>
</reference>
<dbReference type="GeneID" id="5477932"/>
<comment type="similarity">
    <text evidence="1">Belongs to the DeSI family.</text>
</comment>
<evidence type="ECO:0000256" key="2">
    <source>
        <dbReference type="ARBA" id="ARBA00022670"/>
    </source>
</evidence>
<dbReference type="KEGG" id="bbo:BBOV_II001800"/>
<evidence type="ECO:0000256" key="1">
    <source>
        <dbReference type="ARBA" id="ARBA00008140"/>
    </source>
</evidence>
<keyword evidence="6" id="KW-1185">Reference proteome</keyword>
<feature type="domain" description="PPPDE" evidence="4">
    <location>
        <begin position="84"/>
        <end position="227"/>
    </location>
</feature>
<gene>
    <name evidence="5" type="ORF">BBOV_II001800</name>
</gene>
<proteinExistence type="inferred from homology"/>
<evidence type="ECO:0000313" key="5">
    <source>
        <dbReference type="EMBL" id="EDO06137.1"/>
    </source>
</evidence>
<dbReference type="PANTHER" id="PTHR12378:SF7">
    <property type="entry name" value="DESUMOYLATING ISOPEPTIDASE 1"/>
    <property type="match status" value="1"/>
</dbReference>
<dbReference type="PROSITE" id="PS51858">
    <property type="entry name" value="PPPDE"/>
    <property type="match status" value="1"/>
</dbReference>
<dbReference type="GO" id="GO:0008233">
    <property type="term" value="F:peptidase activity"/>
    <property type="evidence" value="ECO:0007669"/>
    <property type="project" value="UniProtKB-KW"/>
</dbReference>
<dbReference type="InParanoid" id="A7AT76"/>
<sequence length="244" mass="27728">MFTYSISTCLFKKCHIPLLLMNFKSIVRFCLINYIFIGNIVAFPSVPKNLHTAQPKRVHTVEVRGNSYLSRAAIMTAATQEKPYQVYMKAYDLSRGIAAQISPTLLGFQLEGLWHTSIVIYGNEYLFGSGISYYPEKQCESITALPVSRRIYLGDTYVTPEVFHSYIDSLKETFSPESYNLLRWNCNHFTNAAAEFLTGKGIDDEYVHMVERIEQSPQGKILLSFIQQVTPEATNILQVPTGKQ</sequence>
<protein>
    <recommendedName>
        <fullName evidence="4">PPPDE domain-containing protein</fullName>
    </recommendedName>
</protein>
<organism evidence="5 6">
    <name type="scientific">Babesia bovis</name>
    <dbReference type="NCBI Taxonomy" id="5865"/>
    <lineage>
        <taxon>Eukaryota</taxon>
        <taxon>Sar</taxon>
        <taxon>Alveolata</taxon>
        <taxon>Apicomplexa</taxon>
        <taxon>Aconoidasida</taxon>
        <taxon>Piroplasmida</taxon>
        <taxon>Babesiidae</taxon>
        <taxon>Babesia</taxon>
    </lineage>
</organism>
<reference evidence="5 6" key="1">
    <citation type="journal article" date="2007" name="PLoS Pathog.">
        <title>Genome sequence of Babesia bovis and comparative analysis of apicomplexan hemoprotozoa.</title>
        <authorList>
            <person name="Brayton K.A."/>
            <person name="Lau A.O.T."/>
            <person name="Herndon D.R."/>
            <person name="Hannick L."/>
            <person name="Kappmeyer L.S."/>
            <person name="Berens S.J."/>
            <person name="Bidwell S.L."/>
            <person name="Brown W.C."/>
            <person name="Crabtree J."/>
            <person name="Fadrosh D."/>
            <person name="Feldblum T."/>
            <person name="Forberger H.A."/>
            <person name="Haas B.J."/>
            <person name="Howell J.M."/>
            <person name="Khouri H."/>
            <person name="Koo H."/>
            <person name="Mann D.J."/>
            <person name="Norimine J."/>
            <person name="Paulsen I.T."/>
            <person name="Radune D."/>
            <person name="Ren Q."/>
            <person name="Smith R.K. Jr."/>
            <person name="Suarez C.E."/>
            <person name="White O."/>
            <person name="Wortman J.R."/>
            <person name="Knowles D.P. Jr."/>
            <person name="McElwain T.F."/>
            <person name="Nene V.M."/>
        </authorList>
    </citation>
    <scope>NUCLEOTIDE SEQUENCE [LARGE SCALE GENOMIC DNA]</scope>
    <source>
        <strain evidence="5">T2Bo</strain>
    </source>
</reference>
<dbReference type="VEuPathDB" id="PiroplasmaDB:BBOV_II001800"/>
<dbReference type="InterPro" id="IPR008580">
    <property type="entry name" value="PPPDE_dom"/>
</dbReference>
<dbReference type="SMART" id="SM01179">
    <property type="entry name" value="DUF862"/>
    <property type="match status" value="1"/>
</dbReference>